<reference evidence="2" key="1">
    <citation type="submission" date="2022-11" db="UniProtKB">
        <authorList>
            <consortium name="WormBaseParasite"/>
        </authorList>
    </citation>
    <scope>IDENTIFICATION</scope>
</reference>
<dbReference type="Proteomes" id="UP000887580">
    <property type="component" value="Unplaced"/>
</dbReference>
<name>A0AC35GXU2_9BILA</name>
<organism evidence="1 2">
    <name type="scientific">Panagrolaimus sp. PS1159</name>
    <dbReference type="NCBI Taxonomy" id="55785"/>
    <lineage>
        <taxon>Eukaryota</taxon>
        <taxon>Metazoa</taxon>
        <taxon>Ecdysozoa</taxon>
        <taxon>Nematoda</taxon>
        <taxon>Chromadorea</taxon>
        <taxon>Rhabditida</taxon>
        <taxon>Tylenchina</taxon>
        <taxon>Panagrolaimomorpha</taxon>
        <taxon>Panagrolaimoidea</taxon>
        <taxon>Panagrolaimidae</taxon>
        <taxon>Panagrolaimus</taxon>
    </lineage>
</organism>
<sequence>MLRLVTIAIFIERTFATAWNATYENKFSKLGAFVCGFACFISALMASAYHAKLYSFYTYVGCVMIIDVITIFSAIILVRQNKRMRKITTTCSNIKLTQRYQINENLQILLMIQPMIITEAFLNIFASASGPFAIWIDGNMFFANYVYYTVSKIFKI</sequence>
<dbReference type="WBParaSite" id="PS1159_v2.g9615.t1">
    <property type="protein sequence ID" value="PS1159_v2.g9615.t1"/>
    <property type="gene ID" value="PS1159_v2.g9615"/>
</dbReference>
<evidence type="ECO:0000313" key="1">
    <source>
        <dbReference type="Proteomes" id="UP000887580"/>
    </source>
</evidence>
<accession>A0AC35GXU2</accession>
<evidence type="ECO:0000313" key="2">
    <source>
        <dbReference type="WBParaSite" id="PS1159_v2.g9615.t1"/>
    </source>
</evidence>
<proteinExistence type="predicted"/>
<protein>
    <submittedName>
        <fullName evidence="2">Uncharacterized protein</fullName>
    </submittedName>
</protein>